<feature type="non-terminal residue" evidence="1">
    <location>
        <position position="1"/>
    </location>
</feature>
<comment type="caution">
    <text evidence="1">The sequence shown here is derived from an EMBL/GenBank/DDBJ whole genome shotgun (WGS) entry which is preliminary data.</text>
</comment>
<reference evidence="1" key="1">
    <citation type="submission" date="2021-06" db="EMBL/GenBank/DDBJ databases">
        <authorList>
            <person name="Kallberg Y."/>
            <person name="Tangrot J."/>
            <person name="Rosling A."/>
        </authorList>
    </citation>
    <scope>NUCLEOTIDE SEQUENCE</scope>
    <source>
        <strain evidence="1">CL356</strain>
    </source>
</reference>
<evidence type="ECO:0000313" key="1">
    <source>
        <dbReference type="EMBL" id="CAG8730607.1"/>
    </source>
</evidence>
<feature type="non-terminal residue" evidence="1">
    <location>
        <position position="332"/>
    </location>
</feature>
<organism evidence="1 2">
    <name type="scientific">Acaulospora colombiana</name>
    <dbReference type="NCBI Taxonomy" id="27376"/>
    <lineage>
        <taxon>Eukaryota</taxon>
        <taxon>Fungi</taxon>
        <taxon>Fungi incertae sedis</taxon>
        <taxon>Mucoromycota</taxon>
        <taxon>Glomeromycotina</taxon>
        <taxon>Glomeromycetes</taxon>
        <taxon>Diversisporales</taxon>
        <taxon>Acaulosporaceae</taxon>
        <taxon>Acaulospora</taxon>
    </lineage>
</organism>
<proteinExistence type="predicted"/>
<gene>
    <name evidence="1" type="ORF">ACOLOM_LOCUS11611</name>
</gene>
<accession>A0ACA9Q289</accession>
<dbReference type="Proteomes" id="UP000789525">
    <property type="component" value="Unassembled WGS sequence"/>
</dbReference>
<keyword evidence="2" id="KW-1185">Reference proteome</keyword>
<sequence length="332" mass="37021">STDTVTFNEAHPPQDKAIEAFQQVEPKIKQEIIASRKRWDGHEPRMWSRAAGISDKDLVNFDVSKDLVAVRAGPTTYGVILLGKIRLPAIDDENGKGFIHVRIHDPPNRGTEDVVFHSLFTDEGKRDENGQAERYVAIQTDDLFCEILATGPDSPNSHRDIITDGLAACANIALEFDESLKLWPDFGFDGDFQKPSTFTLVTLSPHQMSRLFGTLRNAGHNVKSKFSSKKDESKLRAQEILMDHGPDAFVDVTIRFIGANGLPKMDVVGSADPFFVANLDDEIKFISSVKSETLTPVWNEKWSVKNVPKHAVLEVEVYDKDEGTPINDYIGK</sequence>
<evidence type="ECO:0000313" key="2">
    <source>
        <dbReference type="Proteomes" id="UP000789525"/>
    </source>
</evidence>
<dbReference type="EMBL" id="CAJVPT010042697">
    <property type="protein sequence ID" value="CAG8730607.1"/>
    <property type="molecule type" value="Genomic_DNA"/>
</dbReference>
<name>A0ACA9Q289_9GLOM</name>
<protein>
    <submittedName>
        <fullName evidence="1">11850_t:CDS:1</fullName>
    </submittedName>
</protein>